<protein>
    <submittedName>
        <fullName evidence="2">Uncharacterized protein</fullName>
    </submittedName>
</protein>
<proteinExistence type="predicted"/>
<name>A0A9P9W8W3_9PEZI</name>
<dbReference type="EMBL" id="JAFIMR010000067">
    <property type="protein sequence ID" value="KAI1850847.1"/>
    <property type="molecule type" value="Genomic_DNA"/>
</dbReference>
<evidence type="ECO:0000313" key="2">
    <source>
        <dbReference type="EMBL" id="KAI1850847.1"/>
    </source>
</evidence>
<dbReference type="AlphaFoldDB" id="A0A9P9W8W3"/>
<sequence>MRSTRFLSLFILLAAGFASAQDSSIEEQLPGARITNETSSLDVSAGSVGVAAAPGRATVVNKCNVPMYLWSVSVDKTSAVHELRANGGQYTERMYSPRVGGVSMKVTKERNNGIIPACAPNIWDCKQTQLEYTLAPQESKVYYDISWVNCAKGQDASRCPGHSGGVRAGCVGNQCPVQHCAPGAFCPHDVYYSCGAPCNTPDPTVATAESRDLVFTLCSG</sequence>
<dbReference type="Pfam" id="PF04681">
    <property type="entry name" value="Bys1"/>
    <property type="match status" value="1"/>
</dbReference>
<keyword evidence="3" id="KW-1185">Reference proteome</keyword>
<dbReference type="OrthoDB" id="3682664at2759"/>
<comment type="caution">
    <text evidence="2">The sequence shown here is derived from an EMBL/GenBank/DDBJ whole genome shotgun (WGS) entry which is preliminary data.</text>
</comment>
<evidence type="ECO:0000256" key="1">
    <source>
        <dbReference type="SAM" id="SignalP"/>
    </source>
</evidence>
<dbReference type="InterPro" id="IPR006771">
    <property type="entry name" value="CetA-like"/>
</dbReference>
<feature type="chain" id="PRO_5040311357" evidence="1">
    <location>
        <begin position="21"/>
        <end position="220"/>
    </location>
</feature>
<dbReference type="PANTHER" id="PTHR36195">
    <property type="entry name" value="DOMAIN PROTEIN, PUTATIVE (AFU_ORTHOLOGUE AFUA_5G01990)-RELATED-RELATED"/>
    <property type="match status" value="1"/>
</dbReference>
<evidence type="ECO:0000313" key="3">
    <source>
        <dbReference type="Proteomes" id="UP000829685"/>
    </source>
</evidence>
<reference evidence="2" key="1">
    <citation type="submission" date="2021-03" db="EMBL/GenBank/DDBJ databases">
        <title>Revisited historic fungal species revealed as producer of novel bioactive compounds through whole genome sequencing and comparative genomics.</title>
        <authorList>
            <person name="Vignolle G.A."/>
            <person name="Hochenegger N."/>
            <person name="Mach R.L."/>
            <person name="Mach-Aigner A.R."/>
            <person name="Javad Rahimi M."/>
            <person name="Salim K.A."/>
            <person name="Chan C.M."/>
            <person name="Lim L.B.L."/>
            <person name="Cai F."/>
            <person name="Druzhinina I.S."/>
            <person name="U'Ren J.M."/>
            <person name="Derntl C."/>
        </authorList>
    </citation>
    <scope>NUCLEOTIDE SEQUENCE</scope>
    <source>
        <strain evidence="2">TUCIM 5799</strain>
    </source>
</reference>
<keyword evidence="1" id="KW-0732">Signal</keyword>
<dbReference type="Proteomes" id="UP000829685">
    <property type="component" value="Unassembled WGS sequence"/>
</dbReference>
<accession>A0A9P9W8W3</accession>
<gene>
    <name evidence="2" type="ORF">JX265_013327</name>
</gene>
<organism evidence="2 3">
    <name type="scientific">Neoarthrinium moseri</name>
    <dbReference type="NCBI Taxonomy" id="1658444"/>
    <lineage>
        <taxon>Eukaryota</taxon>
        <taxon>Fungi</taxon>
        <taxon>Dikarya</taxon>
        <taxon>Ascomycota</taxon>
        <taxon>Pezizomycotina</taxon>
        <taxon>Sordariomycetes</taxon>
        <taxon>Xylariomycetidae</taxon>
        <taxon>Amphisphaeriales</taxon>
        <taxon>Apiosporaceae</taxon>
        <taxon>Neoarthrinium</taxon>
    </lineage>
</organism>
<feature type="signal peptide" evidence="1">
    <location>
        <begin position="1"/>
        <end position="20"/>
    </location>
</feature>